<accession>A0ABX0MC46</accession>
<evidence type="ECO:0000313" key="2">
    <source>
        <dbReference type="Proteomes" id="UP000819052"/>
    </source>
</evidence>
<proteinExistence type="predicted"/>
<evidence type="ECO:0000313" key="1">
    <source>
        <dbReference type="EMBL" id="NHZ42513.1"/>
    </source>
</evidence>
<name>A0ABX0MC46_9BURK</name>
<comment type="caution">
    <text evidence="1">The sequence shown here is derived from an EMBL/GenBank/DDBJ whole genome shotgun (WGS) entry which is preliminary data.</text>
</comment>
<keyword evidence="2" id="KW-1185">Reference proteome</keyword>
<dbReference type="Pfam" id="PF14085">
    <property type="entry name" value="DUF4265"/>
    <property type="match status" value="1"/>
</dbReference>
<organism evidence="1 2">
    <name type="scientific">Massilia aquatica</name>
    <dbReference type="NCBI Taxonomy" id="2609000"/>
    <lineage>
        <taxon>Bacteria</taxon>
        <taxon>Pseudomonadati</taxon>
        <taxon>Pseudomonadota</taxon>
        <taxon>Betaproteobacteria</taxon>
        <taxon>Burkholderiales</taxon>
        <taxon>Oxalobacteraceae</taxon>
        <taxon>Telluria group</taxon>
        <taxon>Massilia</taxon>
    </lineage>
</organism>
<dbReference type="Proteomes" id="UP000819052">
    <property type="component" value="Unassembled WGS sequence"/>
</dbReference>
<dbReference type="EMBL" id="VVIW01000013">
    <property type="protein sequence ID" value="NHZ42513.1"/>
    <property type="molecule type" value="Genomic_DNA"/>
</dbReference>
<dbReference type="InterPro" id="IPR025361">
    <property type="entry name" value="DUF4265"/>
</dbReference>
<sequence>MNTMPHIAPASRPHSTPVHIGYIPVMHLIAKSASVARSVARCIGAGKRQCVLTSGDWMEKVAFALDVVDGWPPVATEHVWCEKTDAGYRLKSSPFFIKGLAVGDWFSAEPDAVNGCVFDFTVMESSGHSLVWISDHAGPDLGQYEHELLDLDLGIEHLPQFKHYAVDVPASADPEAVNELMDRLESLGFAMAFPAWRH</sequence>
<reference evidence="1 2" key="1">
    <citation type="submission" date="2019-09" db="EMBL/GenBank/DDBJ databases">
        <title>Taxonomy of Antarctic Massilia spp.: description of Massilia rubra sp. nov., Massilia aquatica sp. nov., Massilia mucilaginosa sp. nov., Massilia frigida sp. nov. isolated from streams, lakes and regoliths.</title>
        <authorList>
            <person name="Holochova P."/>
            <person name="Sedlacek I."/>
            <person name="Kralova S."/>
            <person name="Maslanova I."/>
            <person name="Busse H.-J."/>
            <person name="Stankova E."/>
            <person name="Vrbovska V."/>
            <person name="Kovarovic V."/>
            <person name="Bartak M."/>
            <person name="Svec P."/>
            <person name="Pantucek R."/>
        </authorList>
    </citation>
    <scope>NUCLEOTIDE SEQUENCE [LARGE SCALE GENOMIC DNA]</scope>
    <source>
        <strain evidence="1 2">CCM 8693</strain>
    </source>
</reference>
<gene>
    <name evidence="1" type="ORF">F1609_20380</name>
</gene>
<protein>
    <submittedName>
        <fullName evidence="1">DUF4265 domain-containing protein</fullName>
    </submittedName>
</protein>